<comment type="caution">
    <text evidence="2">The sequence shown here is derived from an EMBL/GenBank/DDBJ whole genome shotgun (WGS) entry which is preliminary data.</text>
</comment>
<accession>A0AAV5T346</accession>
<name>A0AAV5T346_9BILA</name>
<dbReference type="AlphaFoldDB" id="A0AAV5T346"/>
<evidence type="ECO:0000313" key="2">
    <source>
        <dbReference type="EMBL" id="GMS88967.1"/>
    </source>
</evidence>
<evidence type="ECO:0000259" key="1">
    <source>
        <dbReference type="SMART" id="SM00338"/>
    </source>
</evidence>
<dbReference type="EMBL" id="BTSX01000003">
    <property type="protein sequence ID" value="GMS88967.1"/>
    <property type="molecule type" value="Genomic_DNA"/>
</dbReference>
<dbReference type="Gene3D" id="1.20.5.170">
    <property type="match status" value="1"/>
</dbReference>
<dbReference type="SMART" id="SM00338">
    <property type="entry name" value="BRLZ"/>
    <property type="match status" value="1"/>
</dbReference>
<dbReference type="InterPro" id="IPR046347">
    <property type="entry name" value="bZIP_sf"/>
</dbReference>
<evidence type="ECO:0000313" key="3">
    <source>
        <dbReference type="Proteomes" id="UP001432027"/>
    </source>
</evidence>
<proteinExistence type="predicted"/>
<keyword evidence="3" id="KW-1185">Reference proteome</keyword>
<protein>
    <recommendedName>
        <fullName evidence="1">BZIP domain-containing protein</fullName>
    </recommendedName>
</protein>
<feature type="non-terminal residue" evidence="2">
    <location>
        <position position="1"/>
    </location>
</feature>
<dbReference type="SUPFAM" id="SSF57959">
    <property type="entry name" value="Leucine zipper domain"/>
    <property type="match status" value="1"/>
</dbReference>
<sequence length="292" mass="33370">TLESALRNRPLWNPLCYRTSYRTPIYRIQVRDGSDHDGYCSSLLLRSYCVVFIISDDIRNADVSSHPDHIRHATHIPRLDLLQVRFRTGRYSILIRVFIHSTDKEEIQVARRGEKVSPDSRPIPSSIDSLPLTLEGEGVRGGGEIHYRLTVSLRFIARASFFCTDDLPIDNRHSIDTLIYPVVDQFAIDRAPITVLRPFRYRMKRARNNEAAKKSRKSRKEKEVTLQEQVARLNSQLSQKDQIIAAKDHDIAHLKAMLASCHPAINNENFNPSFGDSKAFQGVFGSLNMNSQ</sequence>
<dbReference type="Pfam" id="PF07716">
    <property type="entry name" value="bZIP_2"/>
    <property type="match status" value="1"/>
</dbReference>
<organism evidence="2 3">
    <name type="scientific">Pristionchus entomophagus</name>
    <dbReference type="NCBI Taxonomy" id="358040"/>
    <lineage>
        <taxon>Eukaryota</taxon>
        <taxon>Metazoa</taxon>
        <taxon>Ecdysozoa</taxon>
        <taxon>Nematoda</taxon>
        <taxon>Chromadorea</taxon>
        <taxon>Rhabditida</taxon>
        <taxon>Rhabditina</taxon>
        <taxon>Diplogasteromorpha</taxon>
        <taxon>Diplogasteroidea</taxon>
        <taxon>Neodiplogasteridae</taxon>
        <taxon>Pristionchus</taxon>
    </lineage>
</organism>
<feature type="domain" description="BZIP" evidence="1">
    <location>
        <begin position="196"/>
        <end position="260"/>
    </location>
</feature>
<reference evidence="2" key="1">
    <citation type="submission" date="2023-10" db="EMBL/GenBank/DDBJ databases">
        <title>Genome assembly of Pristionchus species.</title>
        <authorList>
            <person name="Yoshida K."/>
            <person name="Sommer R.J."/>
        </authorList>
    </citation>
    <scope>NUCLEOTIDE SEQUENCE</scope>
    <source>
        <strain evidence="2">RS0144</strain>
    </source>
</reference>
<dbReference type="GO" id="GO:0003700">
    <property type="term" value="F:DNA-binding transcription factor activity"/>
    <property type="evidence" value="ECO:0007669"/>
    <property type="project" value="InterPro"/>
</dbReference>
<dbReference type="InterPro" id="IPR004827">
    <property type="entry name" value="bZIP"/>
</dbReference>
<dbReference type="Proteomes" id="UP001432027">
    <property type="component" value="Unassembled WGS sequence"/>
</dbReference>
<gene>
    <name evidence="2" type="ORF">PENTCL1PPCAC_11142</name>
</gene>